<dbReference type="PROSITE" id="PS51819">
    <property type="entry name" value="VOC"/>
    <property type="match status" value="2"/>
</dbReference>
<dbReference type="AlphaFoldDB" id="A0A4R6S3N5"/>
<organism evidence="3 4">
    <name type="scientific">Leucobacter luti</name>
    <dbReference type="NCBI Taxonomy" id="340320"/>
    <lineage>
        <taxon>Bacteria</taxon>
        <taxon>Bacillati</taxon>
        <taxon>Actinomycetota</taxon>
        <taxon>Actinomycetes</taxon>
        <taxon>Micrococcales</taxon>
        <taxon>Microbacteriaceae</taxon>
        <taxon>Leucobacter</taxon>
    </lineage>
</organism>
<keyword evidence="4" id="KW-1185">Reference proteome</keyword>
<dbReference type="Gene3D" id="3.10.180.10">
    <property type="entry name" value="2,3-Dihydroxybiphenyl 1,2-Dioxygenase, domain 1"/>
    <property type="match status" value="2"/>
</dbReference>
<keyword evidence="1" id="KW-0472">Membrane</keyword>
<dbReference type="InterPro" id="IPR037523">
    <property type="entry name" value="VOC_core"/>
</dbReference>
<dbReference type="GO" id="GO:0051213">
    <property type="term" value="F:dioxygenase activity"/>
    <property type="evidence" value="ECO:0007669"/>
    <property type="project" value="UniProtKB-KW"/>
</dbReference>
<dbReference type="PANTHER" id="PTHR43279:SF1">
    <property type="entry name" value="CATECHOL-2,3-DIOXYGENASE"/>
    <property type="match status" value="1"/>
</dbReference>
<protein>
    <submittedName>
        <fullName evidence="3">Catechol 2,3-dioxygenase</fullName>
    </submittedName>
</protein>
<evidence type="ECO:0000313" key="3">
    <source>
        <dbReference type="EMBL" id="TDP94231.1"/>
    </source>
</evidence>
<evidence type="ECO:0000256" key="1">
    <source>
        <dbReference type="SAM" id="Phobius"/>
    </source>
</evidence>
<reference evidence="3 4" key="1">
    <citation type="submission" date="2019-03" db="EMBL/GenBank/DDBJ databases">
        <title>Genomic analyses of the natural microbiome of Caenorhabditis elegans.</title>
        <authorList>
            <person name="Samuel B."/>
        </authorList>
    </citation>
    <scope>NUCLEOTIDE SEQUENCE [LARGE SCALE GENOMIC DNA]</scope>
    <source>
        <strain evidence="3 4">JUb18</strain>
    </source>
</reference>
<feature type="domain" description="VOC" evidence="2">
    <location>
        <begin position="82"/>
        <end position="198"/>
    </location>
</feature>
<gene>
    <name evidence="3" type="ORF">EDF62_0641</name>
</gene>
<dbReference type="Proteomes" id="UP000295601">
    <property type="component" value="Unassembled WGS sequence"/>
</dbReference>
<dbReference type="CDD" id="cd16359">
    <property type="entry name" value="VOC_BsCatE_like_C"/>
    <property type="match status" value="1"/>
</dbReference>
<dbReference type="SUPFAM" id="SSF54593">
    <property type="entry name" value="Glyoxalase/Bleomycin resistance protein/Dihydroxybiphenyl dioxygenase"/>
    <property type="match status" value="2"/>
</dbReference>
<dbReference type="InterPro" id="IPR004360">
    <property type="entry name" value="Glyas_Fos-R_dOase_dom"/>
</dbReference>
<evidence type="ECO:0000259" key="2">
    <source>
        <dbReference type="PROSITE" id="PS51819"/>
    </source>
</evidence>
<dbReference type="Pfam" id="PF00903">
    <property type="entry name" value="Glyoxalase"/>
    <property type="match status" value="2"/>
</dbReference>
<dbReference type="InterPro" id="IPR029068">
    <property type="entry name" value="Glyas_Bleomycin-R_OHBP_Dase"/>
</dbReference>
<feature type="transmembrane region" description="Helical" evidence="1">
    <location>
        <begin position="16"/>
        <end position="36"/>
    </location>
</feature>
<keyword evidence="3" id="KW-0223">Dioxygenase</keyword>
<keyword evidence="3" id="KW-0560">Oxidoreductase</keyword>
<feature type="domain" description="VOC" evidence="2">
    <location>
        <begin position="237"/>
        <end position="349"/>
    </location>
</feature>
<accession>A0A4R6S3N5</accession>
<sequence length="349" mass="36172">MNAAQKATRNSARTPLLITAGVVIIAIVAGAVWWFASRADSASAENPVGAGTAAAGSAVTGEVRGPAGAPSERADGLPAETAMGVNELKVRDLAAVRAYYEDAIGLSILEERAGEALLGLAKTPLIRLTESEEPLPKPDDAGLYHTAILYPDEATLAQTLLRAAEQAPASFQGSADHRVSQAFYFGDPEGNGLELYVDRPEEEWTWVDGQVVMGSDALDPNEFITTHLGGKALGTAAMGHVHLKVGDLDEAREFYADTLGFDVVSEADGALFYSAGGYHHHLATNTWMSSGAGPRSTDVGLGSVSITLPDAASVDAVAERARAAGVAVDAVAGGIVVADPWGNLVRVVV</sequence>
<keyword evidence="1" id="KW-0812">Transmembrane</keyword>
<evidence type="ECO:0000313" key="4">
    <source>
        <dbReference type="Proteomes" id="UP000295601"/>
    </source>
</evidence>
<name>A0A4R6S3N5_9MICO</name>
<comment type="caution">
    <text evidence="3">The sequence shown here is derived from an EMBL/GenBank/DDBJ whole genome shotgun (WGS) entry which is preliminary data.</text>
</comment>
<dbReference type="PANTHER" id="PTHR43279">
    <property type="entry name" value="CATECHOL-2,3-DIOXYGENASE"/>
    <property type="match status" value="1"/>
</dbReference>
<dbReference type="RefSeq" id="WP_208107846.1">
    <property type="nucleotide sequence ID" value="NZ_SNYA01000002.1"/>
</dbReference>
<proteinExistence type="predicted"/>
<keyword evidence="1" id="KW-1133">Transmembrane helix</keyword>
<dbReference type="EMBL" id="SNYA01000002">
    <property type="protein sequence ID" value="TDP94231.1"/>
    <property type="molecule type" value="Genomic_DNA"/>
</dbReference>